<dbReference type="PANTHER" id="PTHR11849">
    <property type="entry name" value="ETS"/>
    <property type="match status" value="1"/>
</dbReference>
<protein>
    <submittedName>
        <fullName evidence="6">ETS homologous factor-like</fullName>
    </submittedName>
</protein>
<name>A0A9C6TNT8_FRAOC</name>
<reference evidence="6" key="1">
    <citation type="submission" date="2025-08" db="UniProtKB">
        <authorList>
            <consortium name="RefSeq"/>
        </authorList>
    </citation>
    <scope>IDENTIFICATION</scope>
    <source>
        <tissue evidence="6">Whole organism</tissue>
    </source>
</reference>
<dbReference type="InterPro" id="IPR000418">
    <property type="entry name" value="Ets_dom"/>
</dbReference>
<feature type="compositionally biased region" description="Low complexity" evidence="3">
    <location>
        <begin position="18"/>
        <end position="30"/>
    </location>
</feature>
<dbReference type="SUPFAM" id="SSF46785">
    <property type="entry name" value="Winged helix' DNA-binding domain"/>
    <property type="match status" value="1"/>
</dbReference>
<dbReference type="InterPro" id="IPR036388">
    <property type="entry name" value="WH-like_DNA-bd_sf"/>
</dbReference>
<accession>A0A9C6TNT8</accession>
<evidence type="ECO:0000256" key="2">
    <source>
        <dbReference type="ARBA" id="ARBA00023125"/>
    </source>
</evidence>
<keyword evidence="5" id="KW-1185">Reference proteome</keyword>
<sequence>MFVAPTLAPSTALIPMDTATAATSEATPAEPLRRRGGRPRRPPGIPPRARARRRPRARGGERTSGRGSLWKFILNLLLKPRYNPSIIRWEDMERGLFYFENGEEVARLRGEETQNPNKEGYGYAFMSKAMRTGNGYFTKCKEGEENVRRKFFYFGPKASWREEMARILDGCGEVSDNTLTPPNCSSDKSTRGSCC</sequence>
<proteinExistence type="inferred from homology"/>
<dbReference type="Proteomes" id="UP000504606">
    <property type="component" value="Unplaced"/>
</dbReference>
<dbReference type="KEGG" id="foc:113203545"/>
<feature type="domain" description="ETS" evidence="4">
    <location>
        <begin position="66"/>
        <end position="159"/>
    </location>
</feature>
<dbReference type="AlphaFoldDB" id="A0A9C6TNT8"/>
<gene>
    <name evidence="6" type="primary">LOC113203545</name>
</gene>
<comment type="similarity">
    <text evidence="1">Belongs to the ETS family.</text>
</comment>
<organism evidence="5 6">
    <name type="scientific">Frankliniella occidentalis</name>
    <name type="common">Western flower thrips</name>
    <name type="synonym">Euthrips occidentalis</name>
    <dbReference type="NCBI Taxonomy" id="133901"/>
    <lineage>
        <taxon>Eukaryota</taxon>
        <taxon>Metazoa</taxon>
        <taxon>Ecdysozoa</taxon>
        <taxon>Arthropoda</taxon>
        <taxon>Hexapoda</taxon>
        <taxon>Insecta</taxon>
        <taxon>Pterygota</taxon>
        <taxon>Neoptera</taxon>
        <taxon>Paraneoptera</taxon>
        <taxon>Thysanoptera</taxon>
        <taxon>Terebrantia</taxon>
        <taxon>Thripoidea</taxon>
        <taxon>Thripidae</taxon>
        <taxon>Frankliniella</taxon>
    </lineage>
</organism>
<dbReference type="Pfam" id="PF00178">
    <property type="entry name" value="Ets"/>
    <property type="match status" value="1"/>
</dbReference>
<dbReference type="PANTHER" id="PTHR11849:SF191">
    <property type="entry name" value="ECDYSONE-INDUCED PROTEIN 74EF ISOFORM B"/>
    <property type="match status" value="1"/>
</dbReference>
<dbReference type="OrthoDB" id="5975550at2759"/>
<keyword evidence="2" id="KW-0238">DNA-binding</keyword>
<dbReference type="GO" id="GO:0000981">
    <property type="term" value="F:DNA-binding transcription factor activity, RNA polymerase II-specific"/>
    <property type="evidence" value="ECO:0007669"/>
    <property type="project" value="TreeGrafter"/>
</dbReference>
<dbReference type="GO" id="GO:0043565">
    <property type="term" value="F:sequence-specific DNA binding"/>
    <property type="evidence" value="ECO:0007669"/>
    <property type="project" value="InterPro"/>
</dbReference>
<dbReference type="InterPro" id="IPR036390">
    <property type="entry name" value="WH_DNA-bd_sf"/>
</dbReference>
<evidence type="ECO:0000256" key="3">
    <source>
        <dbReference type="SAM" id="MobiDB-lite"/>
    </source>
</evidence>
<evidence type="ECO:0000313" key="5">
    <source>
        <dbReference type="Proteomes" id="UP000504606"/>
    </source>
</evidence>
<dbReference type="SMART" id="SM00413">
    <property type="entry name" value="ETS"/>
    <property type="match status" value="1"/>
</dbReference>
<feature type="region of interest" description="Disordered" evidence="3">
    <location>
        <begin position="14"/>
        <end position="64"/>
    </location>
</feature>
<dbReference type="Gene3D" id="1.10.10.10">
    <property type="entry name" value="Winged helix-like DNA-binding domain superfamily/Winged helix DNA-binding domain"/>
    <property type="match status" value="1"/>
</dbReference>
<dbReference type="GO" id="GO:0005634">
    <property type="term" value="C:nucleus"/>
    <property type="evidence" value="ECO:0007669"/>
    <property type="project" value="TreeGrafter"/>
</dbReference>
<dbReference type="GeneID" id="113203545"/>
<dbReference type="InterPro" id="IPR046328">
    <property type="entry name" value="ETS_fam"/>
</dbReference>
<dbReference type="GO" id="GO:0030154">
    <property type="term" value="P:cell differentiation"/>
    <property type="evidence" value="ECO:0007669"/>
    <property type="project" value="TreeGrafter"/>
</dbReference>
<evidence type="ECO:0000256" key="1">
    <source>
        <dbReference type="ARBA" id="ARBA00005562"/>
    </source>
</evidence>
<evidence type="ECO:0000313" key="6">
    <source>
        <dbReference type="RefSeq" id="XP_052119745.1"/>
    </source>
</evidence>
<dbReference type="RefSeq" id="XP_052119745.1">
    <property type="nucleotide sequence ID" value="XM_052263785.1"/>
</dbReference>
<evidence type="ECO:0000259" key="4">
    <source>
        <dbReference type="SMART" id="SM00413"/>
    </source>
</evidence>